<dbReference type="GO" id="GO:0005385">
    <property type="term" value="F:zinc ion transmembrane transporter activity"/>
    <property type="evidence" value="ECO:0007669"/>
    <property type="project" value="TreeGrafter"/>
</dbReference>
<dbReference type="InterPro" id="IPR027470">
    <property type="entry name" value="Cation_efflux_CTD"/>
</dbReference>
<dbReference type="RefSeq" id="WP_184453566.1">
    <property type="nucleotide sequence ID" value="NZ_JACHMK010000001.1"/>
</dbReference>
<evidence type="ECO:0000256" key="5">
    <source>
        <dbReference type="ARBA" id="ARBA00022989"/>
    </source>
</evidence>
<keyword evidence="7 9" id="KW-0472">Membrane</keyword>
<feature type="transmembrane region" description="Helical" evidence="9">
    <location>
        <begin position="105"/>
        <end position="127"/>
    </location>
</feature>
<dbReference type="EMBL" id="JACHMK010000001">
    <property type="protein sequence ID" value="MBB6335264.1"/>
    <property type="molecule type" value="Genomic_DNA"/>
</dbReference>
<evidence type="ECO:0000313" key="12">
    <source>
        <dbReference type="EMBL" id="MBB6335264.1"/>
    </source>
</evidence>
<feature type="region of interest" description="Disordered" evidence="8">
    <location>
        <begin position="1"/>
        <end position="28"/>
    </location>
</feature>
<dbReference type="AlphaFoldDB" id="A0A923E868"/>
<feature type="domain" description="Cation efflux protein transmembrane" evidence="10">
    <location>
        <begin position="40"/>
        <end position="229"/>
    </location>
</feature>
<feature type="domain" description="Cation efflux protein cytoplasmic" evidence="11">
    <location>
        <begin position="234"/>
        <end position="312"/>
    </location>
</feature>
<comment type="subcellular location">
    <subcellularLocation>
        <location evidence="1">Membrane</location>
        <topology evidence="1">Multi-pass membrane protein</topology>
    </subcellularLocation>
</comment>
<protein>
    <submittedName>
        <fullName evidence="12">Cobalt-zinc-cadmium efflux system protein</fullName>
    </submittedName>
</protein>
<comment type="caution">
    <text evidence="12">The sequence shown here is derived from an EMBL/GenBank/DDBJ whole genome shotgun (WGS) entry which is preliminary data.</text>
</comment>
<evidence type="ECO:0000256" key="8">
    <source>
        <dbReference type="SAM" id="MobiDB-lite"/>
    </source>
</evidence>
<keyword evidence="6" id="KW-0406">Ion transport</keyword>
<comment type="similarity">
    <text evidence="2">Belongs to the cation diffusion facilitator (CDF) transporter (TC 2.A.4) family. SLC30A subfamily.</text>
</comment>
<sequence>MDEGNTPQGYKEDDSQMHAHDHGRTRPLPDSASIRLRLNIAVAVTGTVLVAELIAALISGSLSLAADAGHMAVDSTGLAVALIASRLATKPRTDERSWGFARAEVLAGGLQAGMLMVLTAVIVVEALSRLAAPPSMEPLPVLVVGIIGLVANAASFAVLAGGRNDNLNIRAAFLEVTADALGSFAVILAAIVTLTTGWGGADALASLAIAAFMAPRALSLLRASARILLETAPEGLDTTRLRAHLEAMPGVEDVHDLHVSTISTGIVTLTAHLKVSAELDARGRDALVALVRECAATHFPVAIGHTTIEVDSASENCADALVHP</sequence>
<evidence type="ECO:0000256" key="7">
    <source>
        <dbReference type="ARBA" id="ARBA00023136"/>
    </source>
</evidence>
<dbReference type="InterPro" id="IPR036837">
    <property type="entry name" value="Cation_efflux_CTD_sf"/>
</dbReference>
<keyword evidence="5 9" id="KW-1133">Transmembrane helix</keyword>
<dbReference type="InterPro" id="IPR058533">
    <property type="entry name" value="Cation_efflux_TM"/>
</dbReference>
<evidence type="ECO:0000259" key="11">
    <source>
        <dbReference type="Pfam" id="PF16916"/>
    </source>
</evidence>
<dbReference type="SUPFAM" id="SSF160240">
    <property type="entry name" value="Cation efflux protein cytoplasmic domain-like"/>
    <property type="match status" value="1"/>
</dbReference>
<feature type="compositionally biased region" description="Basic and acidic residues" evidence="8">
    <location>
        <begin position="10"/>
        <end position="24"/>
    </location>
</feature>
<reference evidence="12" key="1">
    <citation type="submission" date="2020-08" db="EMBL/GenBank/DDBJ databases">
        <title>Sequencing the genomes of 1000 actinobacteria strains.</title>
        <authorList>
            <person name="Klenk H.-P."/>
        </authorList>
    </citation>
    <scope>NUCLEOTIDE SEQUENCE</scope>
    <source>
        <strain evidence="12">DSM 10695</strain>
    </source>
</reference>
<dbReference type="PANTHER" id="PTHR11562">
    <property type="entry name" value="CATION EFFLUX PROTEIN/ ZINC TRANSPORTER"/>
    <property type="match status" value="1"/>
</dbReference>
<gene>
    <name evidence="12" type="ORF">HD592_001829</name>
</gene>
<proteinExistence type="inferred from homology"/>
<dbReference type="InterPro" id="IPR002524">
    <property type="entry name" value="Cation_efflux"/>
</dbReference>
<keyword evidence="13" id="KW-1185">Reference proteome</keyword>
<dbReference type="SUPFAM" id="SSF161111">
    <property type="entry name" value="Cation efflux protein transmembrane domain-like"/>
    <property type="match status" value="1"/>
</dbReference>
<dbReference type="InterPro" id="IPR050681">
    <property type="entry name" value="CDF/SLC30A"/>
</dbReference>
<evidence type="ECO:0000313" key="13">
    <source>
        <dbReference type="Proteomes" id="UP000617426"/>
    </source>
</evidence>
<dbReference type="Gene3D" id="1.20.1510.10">
    <property type="entry name" value="Cation efflux protein transmembrane domain"/>
    <property type="match status" value="1"/>
</dbReference>
<keyword evidence="4 9" id="KW-0812">Transmembrane</keyword>
<dbReference type="PANTHER" id="PTHR11562:SF17">
    <property type="entry name" value="RE54080P-RELATED"/>
    <property type="match status" value="1"/>
</dbReference>
<dbReference type="NCBIfam" id="TIGR01297">
    <property type="entry name" value="CDF"/>
    <property type="match status" value="1"/>
</dbReference>
<accession>A0A923E868</accession>
<evidence type="ECO:0000256" key="4">
    <source>
        <dbReference type="ARBA" id="ARBA00022692"/>
    </source>
</evidence>
<dbReference type="InterPro" id="IPR027469">
    <property type="entry name" value="Cation_efflux_TMD_sf"/>
</dbReference>
<evidence type="ECO:0000256" key="6">
    <source>
        <dbReference type="ARBA" id="ARBA00023065"/>
    </source>
</evidence>
<feature type="transmembrane region" description="Helical" evidence="9">
    <location>
        <begin position="64"/>
        <end position="84"/>
    </location>
</feature>
<dbReference type="Proteomes" id="UP000617426">
    <property type="component" value="Unassembled WGS sequence"/>
</dbReference>
<feature type="transmembrane region" description="Helical" evidence="9">
    <location>
        <begin position="172"/>
        <end position="192"/>
    </location>
</feature>
<evidence type="ECO:0000259" key="10">
    <source>
        <dbReference type="Pfam" id="PF01545"/>
    </source>
</evidence>
<dbReference type="Pfam" id="PF16916">
    <property type="entry name" value="ZT_dimer"/>
    <property type="match status" value="1"/>
</dbReference>
<evidence type="ECO:0000256" key="2">
    <source>
        <dbReference type="ARBA" id="ARBA00008873"/>
    </source>
</evidence>
<feature type="transmembrane region" description="Helical" evidence="9">
    <location>
        <begin position="36"/>
        <end position="58"/>
    </location>
</feature>
<keyword evidence="3" id="KW-0813">Transport</keyword>
<organism evidence="12 13">
    <name type="scientific">Schaalia hyovaginalis</name>
    <dbReference type="NCBI Taxonomy" id="29316"/>
    <lineage>
        <taxon>Bacteria</taxon>
        <taxon>Bacillati</taxon>
        <taxon>Actinomycetota</taxon>
        <taxon>Actinomycetes</taxon>
        <taxon>Actinomycetales</taxon>
        <taxon>Actinomycetaceae</taxon>
        <taxon>Schaalia</taxon>
    </lineage>
</organism>
<evidence type="ECO:0000256" key="1">
    <source>
        <dbReference type="ARBA" id="ARBA00004141"/>
    </source>
</evidence>
<name>A0A923E868_9ACTO</name>
<dbReference type="GO" id="GO:0005886">
    <property type="term" value="C:plasma membrane"/>
    <property type="evidence" value="ECO:0007669"/>
    <property type="project" value="TreeGrafter"/>
</dbReference>
<dbReference type="Pfam" id="PF01545">
    <property type="entry name" value="Cation_efflux"/>
    <property type="match status" value="1"/>
</dbReference>
<evidence type="ECO:0000256" key="9">
    <source>
        <dbReference type="SAM" id="Phobius"/>
    </source>
</evidence>
<feature type="transmembrane region" description="Helical" evidence="9">
    <location>
        <begin position="139"/>
        <end position="160"/>
    </location>
</feature>
<feature type="transmembrane region" description="Helical" evidence="9">
    <location>
        <begin position="198"/>
        <end position="218"/>
    </location>
</feature>
<evidence type="ECO:0000256" key="3">
    <source>
        <dbReference type="ARBA" id="ARBA00022448"/>
    </source>
</evidence>